<protein>
    <submittedName>
        <fullName evidence="1">Uncharacterized protein</fullName>
    </submittedName>
</protein>
<dbReference type="OMA" id="WQSSEEC"/>
<proteinExistence type="predicted"/>
<evidence type="ECO:0000313" key="1">
    <source>
        <dbReference type="EMBL" id="EHK25555.1"/>
    </source>
</evidence>
<dbReference type="VEuPathDB" id="FungiDB:TRIVIDRAFT_32492"/>
<dbReference type="PANTHER" id="PTHR33112:SF16">
    <property type="entry name" value="HETEROKARYON INCOMPATIBILITY DOMAIN-CONTAINING PROTEIN"/>
    <property type="match status" value="1"/>
</dbReference>
<reference evidence="1 2" key="1">
    <citation type="journal article" date="2011" name="Genome Biol.">
        <title>Comparative genome sequence analysis underscores mycoparasitism as the ancestral life style of Trichoderma.</title>
        <authorList>
            <person name="Kubicek C.P."/>
            <person name="Herrera-Estrella A."/>
            <person name="Seidl-Seiboth V."/>
            <person name="Martinez D.A."/>
            <person name="Druzhinina I.S."/>
            <person name="Thon M."/>
            <person name="Zeilinger S."/>
            <person name="Casas-Flores S."/>
            <person name="Horwitz B.A."/>
            <person name="Mukherjee P.K."/>
            <person name="Mukherjee M."/>
            <person name="Kredics L."/>
            <person name="Alcaraz L.D."/>
            <person name="Aerts A."/>
            <person name="Antal Z."/>
            <person name="Atanasova L."/>
            <person name="Cervantes-Badillo M.G."/>
            <person name="Challacombe J."/>
            <person name="Chertkov O."/>
            <person name="McCluskey K."/>
            <person name="Coulpier F."/>
            <person name="Deshpande N."/>
            <person name="von Doehren H."/>
            <person name="Ebbole D.J."/>
            <person name="Esquivel-Naranjo E.U."/>
            <person name="Fekete E."/>
            <person name="Flipphi M."/>
            <person name="Glaser F."/>
            <person name="Gomez-Rodriguez E.Y."/>
            <person name="Gruber S."/>
            <person name="Han C."/>
            <person name="Henrissat B."/>
            <person name="Hermosa R."/>
            <person name="Hernandez-Onate M."/>
            <person name="Karaffa L."/>
            <person name="Kosti I."/>
            <person name="Le Crom S."/>
            <person name="Lindquist E."/>
            <person name="Lucas S."/>
            <person name="Luebeck M."/>
            <person name="Luebeck P.S."/>
            <person name="Margeot A."/>
            <person name="Metz B."/>
            <person name="Misra M."/>
            <person name="Nevalainen H."/>
            <person name="Omann M."/>
            <person name="Packer N."/>
            <person name="Perrone G."/>
            <person name="Uresti-Rivera E.E."/>
            <person name="Salamov A."/>
            <person name="Schmoll M."/>
            <person name="Seiboth B."/>
            <person name="Shapiro H."/>
            <person name="Sukno S."/>
            <person name="Tamayo-Ramos J.A."/>
            <person name="Tisch D."/>
            <person name="Wiest A."/>
            <person name="Wilkinson H.H."/>
            <person name="Zhang M."/>
            <person name="Coutinho P.M."/>
            <person name="Kenerley C.M."/>
            <person name="Monte E."/>
            <person name="Baker S.E."/>
            <person name="Grigoriev I.V."/>
        </authorList>
    </citation>
    <scope>NUCLEOTIDE SEQUENCE [LARGE SCALE GENOMIC DNA]</scope>
    <source>
        <strain evidence="2">Gv29-8 / FGSC 10586</strain>
    </source>
</reference>
<sequence>MQVLPLNKEVLRLPYIEMKSEPLWSGAWAFQERVLSPRILHFASDQIYFECMEHFVSEDGLLLDNRYHTVHNIDRDTGLLHWFELIWTYGQSYQVILEDEYVAGFWKKSLVECLCWQSVECKPAGLYRAPSWSWASVDGIVGMGFHMPTWESFATIHNVHLQLDGPNPLGKIREAGIDLEAPLVPLTLAETQGATGDIFLRTKEGSEVGFYAGFDTIPRAYAASAELVQSMELFAVVLAETRMLDCSPEECGNSPCYHGIIVAPVDSRTEEMKRVGFFVAGPEDLSLASVSSHNKTVTIV</sequence>
<dbReference type="InParanoid" id="G9MJ92"/>
<comment type="caution">
    <text evidence="1">The sequence shown here is derived from an EMBL/GenBank/DDBJ whole genome shotgun (WGS) entry which is preliminary data.</text>
</comment>
<name>G9MJ92_HYPVG</name>
<dbReference type="AlphaFoldDB" id="G9MJ92"/>
<keyword evidence="2" id="KW-1185">Reference proteome</keyword>
<dbReference type="GeneID" id="25793098"/>
<dbReference type="Proteomes" id="UP000007115">
    <property type="component" value="Unassembled WGS sequence"/>
</dbReference>
<gene>
    <name evidence="1" type="ORF">TRIVIDRAFT_32492</name>
</gene>
<dbReference type="STRING" id="413071.G9MJ92"/>
<dbReference type="OrthoDB" id="47007at2759"/>
<dbReference type="EMBL" id="ABDF02000003">
    <property type="protein sequence ID" value="EHK25555.1"/>
    <property type="molecule type" value="Genomic_DNA"/>
</dbReference>
<organism evidence="1 2">
    <name type="scientific">Hypocrea virens (strain Gv29-8 / FGSC 10586)</name>
    <name type="common">Gliocladium virens</name>
    <name type="synonym">Trichoderma virens</name>
    <dbReference type="NCBI Taxonomy" id="413071"/>
    <lineage>
        <taxon>Eukaryota</taxon>
        <taxon>Fungi</taxon>
        <taxon>Dikarya</taxon>
        <taxon>Ascomycota</taxon>
        <taxon>Pezizomycotina</taxon>
        <taxon>Sordariomycetes</taxon>
        <taxon>Hypocreomycetidae</taxon>
        <taxon>Hypocreales</taxon>
        <taxon>Hypocreaceae</taxon>
        <taxon>Trichoderma</taxon>
    </lineage>
</organism>
<accession>G9MJ92</accession>
<dbReference type="PANTHER" id="PTHR33112">
    <property type="entry name" value="DOMAIN PROTEIN, PUTATIVE-RELATED"/>
    <property type="match status" value="1"/>
</dbReference>
<dbReference type="eggNOG" id="ENOG502SICY">
    <property type="taxonomic scope" value="Eukaryota"/>
</dbReference>
<evidence type="ECO:0000313" key="2">
    <source>
        <dbReference type="Proteomes" id="UP000007115"/>
    </source>
</evidence>
<dbReference type="RefSeq" id="XP_013959760.1">
    <property type="nucleotide sequence ID" value="XM_014104285.1"/>
</dbReference>
<dbReference type="HOGENOM" id="CLU_921273_0_0_1"/>